<protein>
    <submittedName>
        <fullName evidence="2">Uncharacterized protein</fullName>
    </submittedName>
</protein>
<accession>A0ABN3QJD0</accession>
<reference evidence="2 3" key="1">
    <citation type="journal article" date="2019" name="Int. J. Syst. Evol. Microbiol.">
        <title>The Global Catalogue of Microorganisms (GCM) 10K type strain sequencing project: providing services to taxonomists for standard genome sequencing and annotation.</title>
        <authorList>
            <consortium name="The Broad Institute Genomics Platform"/>
            <consortium name="The Broad Institute Genome Sequencing Center for Infectious Disease"/>
            <person name="Wu L."/>
            <person name="Ma J."/>
        </authorList>
    </citation>
    <scope>NUCLEOTIDE SEQUENCE [LARGE SCALE GENOMIC DNA]</scope>
    <source>
        <strain evidence="2 3">JCM 6833</strain>
    </source>
</reference>
<gene>
    <name evidence="2" type="ORF">GCM10010411_76200</name>
</gene>
<organism evidence="2 3">
    <name type="scientific">Actinomadura fulvescens</name>
    <dbReference type="NCBI Taxonomy" id="46160"/>
    <lineage>
        <taxon>Bacteria</taxon>
        <taxon>Bacillati</taxon>
        <taxon>Actinomycetota</taxon>
        <taxon>Actinomycetes</taxon>
        <taxon>Streptosporangiales</taxon>
        <taxon>Thermomonosporaceae</taxon>
        <taxon>Actinomadura</taxon>
    </lineage>
</organism>
<proteinExistence type="predicted"/>
<comment type="caution">
    <text evidence="2">The sequence shown here is derived from an EMBL/GenBank/DDBJ whole genome shotgun (WGS) entry which is preliminary data.</text>
</comment>
<evidence type="ECO:0000313" key="3">
    <source>
        <dbReference type="Proteomes" id="UP001501509"/>
    </source>
</evidence>
<keyword evidence="1" id="KW-0472">Membrane</keyword>
<sequence length="107" mass="11721">MIKVSIRRRRSTVGLRPPESHLGSLLVTAPPVRPFKVVQPPPSSYLKLPAFPTHLRAAARPWWETALLVTARVMLWALVVVGVVGVIVVLVAARAMLAIMSSRGPQR</sequence>
<keyword evidence="3" id="KW-1185">Reference proteome</keyword>
<dbReference type="Proteomes" id="UP001501509">
    <property type="component" value="Unassembled WGS sequence"/>
</dbReference>
<feature type="transmembrane region" description="Helical" evidence="1">
    <location>
        <begin position="73"/>
        <end position="97"/>
    </location>
</feature>
<dbReference type="EMBL" id="BAAATD010000013">
    <property type="protein sequence ID" value="GAA2627753.1"/>
    <property type="molecule type" value="Genomic_DNA"/>
</dbReference>
<name>A0ABN3QJD0_9ACTN</name>
<keyword evidence="1" id="KW-0812">Transmembrane</keyword>
<keyword evidence="1" id="KW-1133">Transmembrane helix</keyword>
<evidence type="ECO:0000256" key="1">
    <source>
        <dbReference type="SAM" id="Phobius"/>
    </source>
</evidence>
<evidence type="ECO:0000313" key="2">
    <source>
        <dbReference type="EMBL" id="GAA2627753.1"/>
    </source>
</evidence>